<organism evidence="1 2">
    <name type="scientific">Neoaquamicrobium microcysteis</name>
    <dbReference type="NCBI Taxonomy" id="2682781"/>
    <lineage>
        <taxon>Bacteria</taxon>
        <taxon>Pseudomonadati</taxon>
        <taxon>Pseudomonadota</taxon>
        <taxon>Alphaproteobacteria</taxon>
        <taxon>Hyphomicrobiales</taxon>
        <taxon>Phyllobacteriaceae</taxon>
        <taxon>Neoaquamicrobium</taxon>
    </lineage>
</organism>
<sequence>MADFNTGNLAPAMAETFEEGAARLQFLNVLEHAFERFHANPADCRDYTREATDMLELSELWVAKYHPEGRSDFGDPADCLRESV</sequence>
<name>A0A5D4GLV4_9HYPH</name>
<dbReference type="EMBL" id="VSZS01000068">
    <property type="protein sequence ID" value="TYR29347.1"/>
    <property type="molecule type" value="Genomic_DNA"/>
</dbReference>
<dbReference type="AlphaFoldDB" id="A0A5D4GLV4"/>
<accession>A0A5D4GLV4</accession>
<reference evidence="1 2" key="1">
    <citation type="submission" date="2019-08" db="EMBL/GenBank/DDBJ databases">
        <authorList>
            <person name="Seo Y.L."/>
        </authorList>
    </citation>
    <scope>NUCLEOTIDE SEQUENCE [LARGE SCALE GENOMIC DNA]</scope>
    <source>
        <strain evidence="1 2">MaA-C15</strain>
    </source>
</reference>
<gene>
    <name evidence="1" type="ORF">FY036_20935</name>
</gene>
<dbReference type="RefSeq" id="WP_148916726.1">
    <property type="nucleotide sequence ID" value="NZ_VSZS01000068.1"/>
</dbReference>
<comment type="caution">
    <text evidence="1">The sequence shown here is derived from an EMBL/GenBank/DDBJ whole genome shotgun (WGS) entry which is preliminary data.</text>
</comment>
<dbReference type="Proteomes" id="UP000323258">
    <property type="component" value="Unassembled WGS sequence"/>
</dbReference>
<protein>
    <submittedName>
        <fullName evidence="1">Uncharacterized protein</fullName>
    </submittedName>
</protein>
<reference evidence="1 2" key="2">
    <citation type="submission" date="2019-09" db="EMBL/GenBank/DDBJ databases">
        <title>Mesorhizobium sp. MaA-C15 isolated from Microcystis aeruginosa.</title>
        <authorList>
            <person name="Jeong S.E."/>
            <person name="Jin H.M."/>
            <person name="Jeon C.O."/>
        </authorList>
    </citation>
    <scope>NUCLEOTIDE SEQUENCE [LARGE SCALE GENOMIC DNA]</scope>
    <source>
        <strain evidence="1 2">MaA-C15</strain>
    </source>
</reference>
<evidence type="ECO:0000313" key="2">
    <source>
        <dbReference type="Proteomes" id="UP000323258"/>
    </source>
</evidence>
<evidence type="ECO:0000313" key="1">
    <source>
        <dbReference type="EMBL" id="TYR29347.1"/>
    </source>
</evidence>
<proteinExistence type="predicted"/>
<keyword evidence="2" id="KW-1185">Reference proteome</keyword>